<reference evidence="2" key="3">
    <citation type="submission" date="2015-04" db="UniProtKB">
        <authorList>
            <consortium name="EnsemblPlants"/>
        </authorList>
    </citation>
    <scope>IDENTIFICATION</scope>
    <source>
        <strain evidence="2">cv. Jemalong A17</strain>
    </source>
</reference>
<protein>
    <submittedName>
        <fullName evidence="1 2">Uncharacterized protein</fullName>
    </submittedName>
</protein>
<organism evidence="1 3">
    <name type="scientific">Medicago truncatula</name>
    <name type="common">Barrel medic</name>
    <name type="synonym">Medicago tribuloides</name>
    <dbReference type="NCBI Taxonomy" id="3880"/>
    <lineage>
        <taxon>Eukaryota</taxon>
        <taxon>Viridiplantae</taxon>
        <taxon>Streptophyta</taxon>
        <taxon>Embryophyta</taxon>
        <taxon>Tracheophyta</taxon>
        <taxon>Spermatophyta</taxon>
        <taxon>Magnoliopsida</taxon>
        <taxon>eudicotyledons</taxon>
        <taxon>Gunneridae</taxon>
        <taxon>Pentapetalae</taxon>
        <taxon>rosids</taxon>
        <taxon>fabids</taxon>
        <taxon>Fabales</taxon>
        <taxon>Fabaceae</taxon>
        <taxon>Papilionoideae</taxon>
        <taxon>50 kb inversion clade</taxon>
        <taxon>NPAAA clade</taxon>
        <taxon>Hologalegina</taxon>
        <taxon>IRL clade</taxon>
        <taxon>Trifolieae</taxon>
        <taxon>Medicago</taxon>
    </lineage>
</organism>
<dbReference type="HOGENOM" id="CLU_2472518_0_0_1"/>
<keyword evidence="3" id="KW-1185">Reference proteome</keyword>
<gene>
    <name evidence="1" type="ordered locus">MTR_8g010240</name>
</gene>
<evidence type="ECO:0000313" key="3">
    <source>
        <dbReference type="Proteomes" id="UP000002051"/>
    </source>
</evidence>
<reference evidence="1 3" key="2">
    <citation type="journal article" date="2014" name="BMC Genomics">
        <title>An improved genome release (version Mt4.0) for the model legume Medicago truncatula.</title>
        <authorList>
            <person name="Tang H."/>
            <person name="Krishnakumar V."/>
            <person name="Bidwell S."/>
            <person name="Rosen B."/>
            <person name="Chan A."/>
            <person name="Zhou S."/>
            <person name="Gentzbittel L."/>
            <person name="Childs K.L."/>
            <person name="Yandell M."/>
            <person name="Gundlach H."/>
            <person name="Mayer K.F."/>
            <person name="Schwartz D.C."/>
            <person name="Town C.D."/>
        </authorList>
    </citation>
    <scope>GENOME REANNOTATION</scope>
    <source>
        <strain evidence="1">A17</strain>
        <strain evidence="2 3">cv. Jemalong A17</strain>
    </source>
</reference>
<name>A0A072TWX3_MEDTR</name>
<dbReference type="AlphaFoldDB" id="A0A072TWX3"/>
<dbReference type="PaxDb" id="3880-AES94679"/>
<dbReference type="EnsemblPlants" id="KEH18045">
    <property type="protein sequence ID" value="KEH18045"/>
    <property type="gene ID" value="MTR_8g010240"/>
</dbReference>
<evidence type="ECO:0000313" key="2">
    <source>
        <dbReference type="EnsemblPlants" id="KEH18045"/>
    </source>
</evidence>
<dbReference type="Proteomes" id="UP000002051">
    <property type="component" value="Chromosome 8"/>
</dbReference>
<sequence>MGRVKPRYHGSGDGSGYGHLDTHRVWGMALKLLPTRVRTRVRPFKHVSRLYPTFRRPDSALKSKPMIGRRSGFGLQKNWQAKLRPYKT</sequence>
<accession>A0A072TWX3</accession>
<reference evidence="1 3" key="1">
    <citation type="journal article" date="2011" name="Nature">
        <title>The Medicago genome provides insight into the evolution of rhizobial symbioses.</title>
        <authorList>
            <person name="Young N.D."/>
            <person name="Debelle F."/>
            <person name="Oldroyd G.E."/>
            <person name="Geurts R."/>
            <person name="Cannon S.B."/>
            <person name="Udvardi M.K."/>
            <person name="Benedito V.A."/>
            <person name="Mayer K.F."/>
            <person name="Gouzy J."/>
            <person name="Schoof H."/>
            <person name="Van de Peer Y."/>
            <person name="Proost S."/>
            <person name="Cook D.R."/>
            <person name="Meyers B.C."/>
            <person name="Spannagl M."/>
            <person name="Cheung F."/>
            <person name="De Mita S."/>
            <person name="Krishnakumar V."/>
            <person name="Gundlach H."/>
            <person name="Zhou S."/>
            <person name="Mudge J."/>
            <person name="Bharti A.K."/>
            <person name="Murray J.D."/>
            <person name="Naoumkina M.A."/>
            <person name="Rosen B."/>
            <person name="Silverstein K.A."/>
            <person name="Tang H."/>
            <person name="Rombauts S."/>
            <person name="Zhao P.X."/>
            <person name="Zhou P."/>
            <person name="Barbe V."/>
            <person name="Bardou P."/>
            <person name="Bechner M."/>
            <person name="Bellec A."/>
            <person name="Berger A."/>
            <person name="Berges H."/>
            <person name="Bidwell S."/>
            <person name="Bisseling T."/>
            <person name="Choisne N."/>
            <person name="Couloux A."/>
            <person name="Denny R."/>
            <person name="Deshpande S."/>
            <person name="Dai X."/>
            <person name="Doyle J.J."/>
            <person name="Dudez A.M."/>
            <person name="Farmer A.D."/>
            <person name="Fouteau S."/>
            <person name="Franken C."/>
            <person name="Gibelin C."/>
            <person name="Gish J."/>
            <person name="Goldstein S."/>
            <person name="Gonzalez A.J."/>
            <person name="Green P.J."/>
            <person name="Hallab A."/>
            <person name="Hartog M."/>
            <person name="Hua A."/>
            <person name="Humphray S.J."/>
            <person name="Jeong D.H."/>
            <person name="Jing Y."/>
            <person name="Jocker A."/>
            <person name="Kenton S.M."/>
            <person name="Kim D.J."/>
            <person name="Klee K."/>
            <person name="Lai H."/>
            <person name="Lang C."/>
            <person name="Lin S."/>
            <person name="Macmil S.L."/>
            <person name="Magdelenat G."/>
            <person name="Matthews L."/>
            <person name="McCorrison J."/>
            <person name="Monaghan E.L."/>
            <person name="Mun J.H."/>
            <person name="Najar F.Z."/>
            <person name="Nicholson C."/>
            <person name="Noirot C."/>
            <person name="O'Bleness M."/>
            <person name="Paule C.R."/>
            <person name="Poulain J."/>
            <person name="Prion F."/>
            <person name="Qin B."/>
            <person name="Qu C."/>
            <person name="Retzel E.F."/>
            <person name="Riddle C."/>
            <person name="Sallet E."/>
            <person name="Samain S."/>
            <person name="Samson N."/>
            <person name="Sanders I."/>
            <person name="Saurat O."/>
            <person name="Scarpelli C."/>
            <person name="Schiex T."/>
            <person name="Segurens B."/>
            <person name="Severin A.J."/>
            <person name="Sherrier D.J."/>
            <person name="Shi R."/>
            <person name="Sims S."/>
            <person name="Singer S.R."/>
            <person name="Sinharoy S."/>
            <person name="Sterck L."/>
            <person name="Viollet A."/>
            <person name="Wang B.B."/>
            <person name="Wang K."/>
            <person name="Wang M."/>
            <person name="Wang X."/>
            <person name="Warfsmann J."/>
            <person name="Weissenbach J."/>
            <person name="White D.D."/>
            <person name="White J.D."/>
            <person name="Wiley G.B."/>
            <person name="Wincker P."/>
            <person name="Xing Y."/>
            <person name="Yang L."/>
            <person name="Yao Z."/>
            <person name="Ying F."/>
            <person name="Zhai J."/>
            <person name="Zhou L."/>
            <person name="Zuber A."/>
            <person name="Denarie J."/>
            <person name="Dixon R.A."/>
            <person name="May G.D."/>
            <person name="Schwartz D.C."/>
            <person name="Rogers J."/>
            <person name="Quetier F."/>
            <person name="Town C.D."/>
            <person name="Roe B.A."/>
        </authorList>
    </citation>
    <scope>NUCLEOTIDE SEQUENCE [LARGE SCALE GENOMIC DNA]</scope>
    <source>
        <strain evidence="1">A17</strain>
        <strain evidence="2 3">cv. Jemalong A17</strain>
    </source>
</reference>
<dbReference type="EMBL" id="CM001224">
    <property type="protein sequence ID" value="KEH18045.1"/>
    <property type="molecule type" value="Genomic_DNA"/>
</dbReference>
<evidence type="ECO:0000313" key="1">
    <source>
        <dbReference type="EMBL" id="KEH18045.1"/>
    </source>
</evidence>
<proteinExistence type="predicted"/>